<evidence type="ECO:0000313" key="9">
    <source>
        <dbReference type="Proteomes" id="UP000199334"/>
    </source>
</evidence>
<sequence>MITSELVKSSINFDELWKELSVHPYANLDQKLIQLYEKWRHQRLTIGFTGHFSAGKSSLINALVKEDLLPSSPIPTSANIVDIRYGEDEVIYHLTDGRCSIENNINLNHVKQLSKNGETVQSLTIKKPLPVLKSGVSLMDTPGIDSSDDEEFNRTLSQVHMIDYFVYVMDYNHVQSEVNFHFLKELEENHVPYVIVVNQIDKHNEHELSFDKFKKSLKDSCQAWQLQPEKIFYTTLIDLNHSLNQLDELNAFMDQIIEDKDQLIHNKTEVELIQLIDQWTDEKLKLNNQNYSDLTELRESNKRLINEMNQIENDRYQFDIQLKDDLSNLLNNAYLMTFDTREIAKAYLESLQPKFKVGTLFSKKKTLEEKVHREEQFQSDINKRVKSEIIWHVRHLLINQLKDYQMDDFNLHREIQQFEVDITSDHLSQAVNPSAEVNADSVLVYTNQLQKNITQLIKKETKPLIDQMSLQYDEKAQQYLSDLERQLHDVDEEMDQYTNLQQLEAEKEALKQKLIHHSINAKGTNETIQKAHEDLHKQIPSMDVTELLHDYSTNPSQDDKEEAKERSKINEFDVYQIIDRTEQIIEEIKPFKPLSQFYKALNQQLDKLQNTELTVALFGAFSAGKSSFANAWVGEELLPASPNPTTAAINKICPVTPEKEHGTVSVKYKNGDMMVDQLGHMISPFTSQEFSDLNEVTRFIQKNKSNFTDQLSKTEISFIEAFLTGISDAREWLGHERIISIDEFSRFVTEESISCFIHEISVYYDCELTRRGVTLVDTPGADSIHARHTNTSFHYVKHSDAIIYVNYYNHAFSRADREFLLQLGRVKDAFALDKMFFILNAADLASSKDELSLVQNYLFDQLTQYGINQPAIYPLSSKRLLKDNDLSHDVEGFFTRFNDFIEQDAKQLMSTNLVSEQSRLAKFLDSTIKEANENPTEQQDLINRLMQELTQLNTKVKQDDPTLYINSIKQEINELAHHIKDRTMIQFNDLLKETINPATVTANGKKGKLQIKIAIKQLFSKLQEKLSNEFQTTHILLDRKLNRVLDERIKDINQYIIRETSLAKLFKTDLTLNESMEPELLEAIYNTQLEPIINLYKNKKEFFEEQKIKDMYAQLQELAKSALDYSTSQMQQVFKHHYEEEYNLLTNQLFKQYKNENEELINYKEEIYNDDQLLSRFKEIKQNIIV</sequence>
<keyword evidence="3" id="KW-0378">Hydrolase</keyword>
<dbReference type="Proteomes" id="UP000199334">
    <property type="component" value="Unassembled WGS sequence"/>
</dbReference>
<dbReference type="InterPro" id="IPR045063">
    <property type="entry name" value="Dynamin_N"/>
</dbReference>
<name>A0A1H0CPC8_9BACI</name>
<keyword evidence="2" id="KW-0547">Nucleotide-binding</keyword>
<dbReference type="GO" id="GO:0003924">
    <property type="term" value="F:GTPase activity"/>
    <property type="evidence" value="ECO:0007669"/>
    <property type="project" value="InterPro"/>
</dbReference>
<evidence type="ECO:0000256" key="2">
    <source>
        <dbReference type="ARBA" id="ARBA00022741"/>
    </source>
</evidence>
<evidence type="ECO:0000313" key="8">
    <source>
        <dbReference type="EMBL" id="SDN59749.1"/>
    </source>
</evidence>
<keyword evidence="4" id="KW-0342">GTP-binding</keyword>
<evidence type="ECO:0000256" key="1">
    <source>
        <dbReference type="ARBA" id="ARBA00004370"/>
    </source>
</evidence>
<dbReference type="PANTHER" id="PTHR10465">
    <property type="entry name" value="TRANSMEMBRANE GTPASE FZO1"/>
    <property type="match status" value="1"/>
</dbReference>
<organism evidence="8 9">
    <name type="scientific">Tenuibacillus multivorans</name>
    <dbReference type="NCBI Taxonomy" id="237069"/>
    <lineage>
        <taxon>Bacteria</taxon>
        <taxon>Bacillati</taxon>
        <taxon>Bacillota</taxon>
        <taxon>Bacilli</taxon>
        <taxon>Bacillales</taxon>
        <taxon>Bacillaceae</taxon>
        <taxon>Tenuibacillus</taxon>
    </lineage>
</organism>
<dbReference type="Pfam" id="PF00350">
    <property type="entry name" value="Dynamin_N"/>
    <property type="match status" value="2"/>
</dbReference>
<evidence type="ECO:0000256" key="5">
    <source>
        <dbReference type="ARBA" id="ARBA00023136"/>
    </source>
</evidence>
<dbReference type="CDD" id="cd09912">
    <property type="entry name" value="DLP_2"/>
    <property type="match status" value="1"/>
</dbReference>
<dbReference type="RefSeq" id="WP_093857028.1">
    <property type="nucleotide sequence ID" value="NZ_BJVZ01000002.1"/>
</dbReference>
<dbReference type="SUPFAM" id="SSF52540">
    <property type="entry name" value="P-loop containing nucleoside triphosphate hydrolases"/>
    <property type="match status" value="2"/>
</dbReference>
<keyword evidence="9" id="KW-1185">Reference proteome</keyword>
<proteinExistence type="predicted"/>
<keyword evidence="6" id="KW-0175">Coiled coil</keyword>
<gene>
    <name evidence="8" type="ORF">SAMN05216498_2616</name>
</gene>
<dbReference type="GO" id="GO:0005525">
    <property type="term" value="F:GTP binding"/>
    <property type="evidence" value="ECO:0007669"/>
    <property type="project" value="UniProtKB-KW"/>
</dbReference>
<dbReference type="PANTHER" id="PTHR10465:SF0">
    <property type="entry name" value="SARCALUMENIN"/>
    <property type="match status" value="1"/>
</dbReference>
<dbReference type="Gene3D" id="3.40.50.300">
    <property type="entry name" value="P-loop containing nucleotide triphosphate hydrolases"/>
    <property type="match status" value="2"/>
</dbReference>
<evidence type="ECO:0000256" key="4">
    <source>
        <dbReference type="ARBA" id="ARBA00023134"/>
    </source>
</evidence>
<dbReference type="InterPro" id="IPR027417">
    <property type="entry name" value="P-loop_NTPase"/>
</dbReference>
<accession>A0A1H0CPC8</accession>
<protein>
    <submittedName>
        <fullName evidence="8">Small GTP-binding protein domain-containing protein</fullName>
    </submittedName>
</protein>
<feature type="domain" description="Dynamin N-terminal" evidence="7">
    <location>
        <begin position="615"/>
        <end position="841"/>
    </location>
</feature>
<evidence type="ECO:0000256" key="6">
    <source>
        <dbReference type="SAM" id="Coils"/>
    </source>
</evidence>
<dbReference type="AlphaFoldDB" id="A0A1H0CPC8"/>
<feature type="coiled-coil region" evidence="6">
    <location>
        <begin position="473"/>
        <end position="520"/>
    </location>
</feature>
<comment type="subcellular location">
    <subcellularLocation>
        <location evidence="1">Membrane</location>
    </subcellularLocation>
</comment>
<evidence type="ECO:0000256" key="3">
    <source>
        <dbReference type="ARBA" id="ARBA00022801"/>
    </source>
</evidence>
<dbReference type="InterPro" id="IPR027094">
    <property type="entry name" value="Mitofusin_fam"/>
</dbReference>
<evidence type="ECO:0000259" key="7">
    <source>
        <dbReference type="Pfam" id="PF00350"/>
    </source>
</evidence>
<dbReference type="OrthoDB" id="5477114at2"/>
<reference evidence="8 9" key="1">
    <citation type="submission" date="2016-10" db="EMBL/GenBank/DDBJ databases">
        <authorList>
            <person name="de Groot N.N."/>
        </authorList>
    </citation>
    <scope>NUCLEOTIDE SEQUENCE [LARGE SCALE GENOMIC DNA]</scope>
    <source>
        <strain evidence="8 9">CGMCC 1.3442</strain>
    </source>
</reference>
<feature type="domain" description="Dynamin N-terminal" evidence="7">
    <location>
        <begin position="46"/>
        <end position="199"/>
    </location>
</feature>
<keyword evidence="5" id="KW-0472">Membrane</keyword>
<dbReference type="GO" id="GO:0016020">
    <property type="term" value="C:membrane"/>
    <property type="evidence" value="ECO:0007669"/>
    <property type="project" value="UniProtKB-SubCell"/>
</dbReference>
<dbReference type="STRING" id="237069.SAMN05216498_2616"/>
<dbReference type="EMBL" id="FNIG01000006">
    <property type="protein sequence ID" value="SDN59749.1"/>
    <property type="molecule type" value="Genomic_DNA"/>
</dbReference>